<organism evidence="3 4">
    <name type="scientific">Siccirubricoccus soli</name>
    <dbReference type="NCBI Taxonomy" id="2899147"/>
    <lineage>
        <taxon>Bacteria</taxon>
        <taxon>Pseudomonadati</taxon>
        <taxon>Pseudomonadota</taxon>
        <taxon>Alphaproteobacteria</taxon>
        <taxon>Acetobacterales</taxon>
        <taxon>Roseomonadaceae</taxon>
        <taxon>Siccirubricoccus</taxon>
    </lineage>
</organism>
<dbReference type="PANTHER" id="PTHR38599">
    <property type="entry name" value="CUPIN DOMAIN PROTEIN (AFU_ORTHOLOGUE AFUA_3G13620)"/>
    <property type="match status" value="1"/>
</dbReference>
<keyword evidence="4" id="KW-1185">Reference proteome</keyword>
<dbReference type="InterPro" id="IPR013096">
    <property type="entry name" value="Cupin_2"/>
</dbReference>
<sequence length="134" mass="14115">MLTRRVFTSCAICGVLGLTASKVSAQPAGGITRTLLRQEDVPGTNYVNMQMIVEIEPNAMIARHTHPGHEGSYVIEGESELLVAGQPPRLIKAGDSFLVPAGVPHAARNGAAKTRIFGSFVVEKGKPVASPAPE</sequence>
<dbReference type="SUPFAM" id="SSF51182">
    <property type="entry name" value="RmlC-like cupins"/>
    <property type="match status" value="1"/>
</dbReference>
<dbReference type="Proteomes" id="UP001523392">
    <property type="component" value="Unassembled WGS sequence"/>
</dbReference>
<dbReference type="EMBL" id="JAFIRR010000178">
    <property type="protein sequence ID" value="MCO6419211.1"/>
    <property type="molecule type" value="Genomic_DNA"/>
</dbReference>
<evidence type="ECO:0000313" key="3">
    <source>
        <dbReference type="EMBL" id="MCO6419211.1"/>
    </source>
</evidence>
<dbReference type="PANTHER" id="PTHR38599:SF1">
    <property type="entry name" value="CUPIN DOMAIN PROTEIN (AFU_ORTHOLOGUE AFUA_3G13620)"/>
    <property type="match status" value="1"/>
</dbReference>
<dbReference type="Gene3D" id="2.60.120.10">
    <property type="entry name" value="Jelly Rolls"/>
    <property type="match status" value="1"/>
</dbReference>
<reference evidence="3 4" key="1">
    <citation type="submission" date="2021-12" db="EMBL/GenBank/DDBJ databases">
        <title>Siccirubricoccus leaddurans sp. nov., a high concentration Zn2+ tolerance bacterium.</title>
        <authorList>
            <person name="Cao Y."/>
        </authorList>
    </citation>
    <scope>NUCLEOTIDE SEQUENCE [LARGE SCALE GENOMIC DNA]</scope>
    <source>
        <strain evidence="3 4">KC 17139</strain>
    </source>
</reference>
<evidence type="ECO:0000313" key="4">
    <source>
        <dbReference type="Proteomes" id="UP001523392"/>
    </source>
</evidence>
<evidence type="ECO:0000256" key="1">
    <source>
        <dbReference type="SAM" id="SignalP"/>
    </source>
</evidence>
<name>A0ABT1DBA0_9PROT</name>
<keyword evidence="1" id="KW-0732">Signal</keyword>
<accession>A0ABT1DBA0</accession>
<protein>
    <submittedName>
        <fullName evidence="3">Cupin domain-containing protein</fullName>
    </submittedName>
</protein>
<dbReference type="InterPro" id="IPR011051">
    <property type="entry name" value="RmlC_Cupin_sf"/>
</dbReference>
<dbReference type="CDD" id="cd02235">
    <property type="entry name" value="cupin_BLL4011-like"/>
    <property type="match status" value="1"/>
</dbReference>
<feature type="signal peptide" evidence="1">
    <location>
        <begin position="1"/>
        <end position="25"/>
    </location>
</feature>
<dbReference type="RefSeq" id="WP_252955832.1">
    <property type="nucleotide sequence ID" value="NZ_JAFIRR010000178.1"/>
</dbReference>
<evidence type="ECO:0000259" key="2">
    <source>
        <dbReference type="Pfam" id="PF07883"/>
    </source>
</evidence>
<comment type="caution">
    <text evidence="3">The sequence shown here is derived from an EMBL/GenBank/DDBJ whole genome shotgun (WGS) entry which is preliminary data.</text>
</comment>
<proteinExistence type="predicted"/>
<feature type="chain" id="PRO_5046270258" evidence="1">
    <location>
        <begin position="26"/>
        <end position="134"/>
    </location>
</feature>
<gene>
    <name evidence="3" type="ORF">JYK14_24055</name>
</gene>
<dbReference type="Pfam" id="PF07883">
    <property type="entry name" value="Cupin_2"/>
    <property type="match status" value="1"/>
</dbReference>
<feature type="domain" description="Cupin type-2" evidence="2">
    <location>
        <begin position="52"/>
        <end position="110"/>
    </location>
</feature>
<dbReference type="InterPro" id="IPR014710">
    <property type="entry name" value="RmlC-like_jellyroll"/>
</dbReference>